<organism evidence="2 3">
    <name type="scientific">Nocardioides panacis</name>
    <dbReference type="NCBI Taxonomy" id="2849501"/>
    <lineage>
        <taxon>Bacteria</taxon>
        <taxon>Bacillati</taxon>
        <taxon>Actinomycetota</taxon>
        <taxon>Actinomycetes</taxon>
        <taxon>Propionibacteriales</taxon>
        <taxon>Nocardioidaceae</taxon>
        <taxon>Nocardioides</taxon>
    </lineage>
</organism>
<keyword evidence="3" id="KW-1185">Reference proteome</keyword>
<dbReference type="PANTHER" id="PTHR35908">
    <property type="entry name" value="HYPOTHETICAL FUSION PROTEIN"/>
    <property type="match status" value="1"/>
</dbReference>
<dbReference type="KEGG" id="nps:KRR39_00525"/>
<accession>A0A975SYQ5</accession>
<proteinExistence type="predicted"/>
<evidence type="ECO:0000259" key="1">
    <source>
        <dbReference type="Pfam" id="PF18029"/>
    </source>
</evidence>
<dbReference type="Proteomes" id="UP000683575">
    <property type="component" value="Chromosome"/>
</dbReference>
<reference evidence="2" key="1">
    <citation type="submission" date="2021-06" db="EMBL/GenBank/DDBJ databases">
        <title>Complete genome sequence of Nocardioides sp. G188.</title>
        <authorList>
            <person name="Im W.-T."/>
        </authorList>
    </citation>
    <scope>NUCLEOTIDE SEQUENCE</scope>
    <source>
        <strain evidence="2">G188</strain>
    </source>
</reference>
<dbReference type="PANTHER" id="PTHR35908:SF1">
    <property type="entry name" value="CONSERVED PROTEIN"/>
    <property type="match status" value="1"/>
</dbReference>
<feature type="domain" description="Glyoxalase-like" evidence="1">
    <location>
        <begin position="75"/>
        <end position="178"/>
    </location>
</feature>
<gene>
    <name evidence="2" type="ORF">KRR39_00525</name>
</gene>
<dbReference type="EMBL" id="CP077062">
    <property type="protein sequence ID" value="QWZ08402.1"/>
    <property type="molecule type" value="Genomic_DNA"/>
</dbReference>
<dbReference type="Pfam" id="PF18029">
    <property type="entry name" value="Glyoxalase_6"/>
    <property type="match status" value="1"/>
</dbReference>
<dbReference type="RefSeq" id="WP_216939892.1">
    <property type="nucleotide sequence ID" value="NZ_CP077062.1"/>
</dbReference>
<evidence type="ECO:0000313" key="2">
    <source>
        <dbReference type="EMBL" id="QWZ08402.1"/>
    </source>
</evidence>
<dbReference type="AlphaFoldDB" id="A0A975SYQ5"/>
<evidence type="ECO:0000313" key="3">
    <source>
        <dbReference type="Proteomes" id="UP000683575"/>
    </source>
</evidence>
<sequence length="186" mass="19713">MVDPVPGGLHLDLHTEDVPGLAARVDALGGSTSPHALGYVVCGSPGGLTFCLVGHPGGRRPPPQAWPGGRSLVDQVCLDVPPTRYDAECAFWSDLTGWPLTATGGREFRRLGRPAGIPLAVLIQRLDDEQPGVTAHLDLACDDRDAEAARHQALGAVLVRRCDGWTVLRDPAGRTYCATRRAPGEV</sequence>
<name>A0A975SYQ5_9ACTN</name>
<protein>
    <submittedName>
        <fullName evidence="2">VOC family protein</fullName>
    </submittedName>
</protein>
<dbReference type="CDD" id="cd06587">
    <property type="entry name" value="VOC"/>
    <property type="match status" value="1"/>
</dbReference>
<dbReference type="InterPro" id="IPR041581">
    <property type="entry name" value="Glyoxalase_6"/>
</dbReference>